<evidence type="ECO:0000259" key="1">
    <source>
        <dbReference type="PROSITE" id="PS50075"/>
    </source>
</evidence>
<dbReference type="SUPFAM" id="SSF47336">
    <property type="entry name" value="ACP-like"/>
    <property type="match status" value="1"/>
</dbReference>
<dbReference type="RefSeq" id="WP_072282897.1">
    <property type="nucleotide sequence ID" value="NZ_CP015519.1"/>
</dbReference>
<feature type="domain" description="Carrier" evidence="1">
    <location>
        <begin position="2"/>
        <end position="79"/>
    </location>
</feature>
<gene>
    <name evidence="2" type="ORF">A7E78_03245</name>
</gene>
<evidence type="ECO:0000313" key="3">
    <source>
        <dbReference type="Proteomes" id="UP000182517"/>
    </source>
</evidence>
<accession>A0A1L3GM17</accession>
<dbReference type="EMBL" id="CP015519">
    <property type="protein sequence ID" value="APG26935.1"/>
    <property type="molecule type" value="Genomic_DNA"/>
</dbReference>
<dbReference type="InterPro" id="IPR036736">
    <property type="entry name" value="ACP-like_sf"/>
</dbReference>
<organism evidence="2 3">
    <name type="scientific">Syntrophotalea acetylenivorans</name>
    <dbReference type="NCBI Taxonomy" id="1842532"/>
    <lineage>
        <taxon>Bacteria</taxon>
        <taxon>Pseudomonadati</taxon>
        <taxon>Thermodesulfobacteriota</taxon>
        <taxon>Desulfuromonadia</taxon>
        <taxon>Desulfuromonadales</taxon>
        <taxon>Syntrophotaleaceae</taxon>
        <taxon>Syntrophotalea</taxon>
    </lineage>
</organism>
<evidence type="ECO:0000313" key="2">
    <source>
        <dbReference type="EMBL" id="APG26935.1"/>
    </source>
</evidence>
<dbReference type="OrthoDB" id="2625323at2"/>
<reference evidence="2 3" key="1">
    <citation type="journal article" date="2017" name="Genome Announc.">
        <title>Complete Genome Sequences of Two Acetylene-Fermenting Pelobacter acetylenicus Strains.</title>
        <authorList>
            <person name="Sutton J.M."/>
            <person name="Baesman S.M."/>
            <person name="Fierst J.L."/>
            <person name="Poret-Peterson A.T."/>
            <person name="Oremland R.S."/>
            <person name="Dunlap D.S."/>
            <person name="Akob D.M."/>
        </authorList>
    </citation>
    <scope>NUCLEOTIDE SEQUENCE [LARGE SCALE GENOMIC DNA]</scope>
    <source>
        <strain evidence="2 3">SFB93</strain>
    </source>
</reference>
<dbReference type="Gene3D" id="1.10.1200.10">
    <property type="entry name" value="ACP-like"/>
    <property type="match status" value="1"/>
</dbReference>
<proteinExistence type="predicted"/>
<sequence>MRTIDNIRHFITSEICGGNCEPITDTDLLIDQGIIDSMGIIVLLEFLEKKFAVTIEGDELLPENFATLAAISSLVDKKNGIVGEG</sequence>
<keyword evidence="3" id="KW-1185">Reference proteome</keyword>
<dbReference type="Proteomes" id="UP000182517">
    <property type="component" value="Chromosome"/>
</dbReference>
<dbReference type="PROSITE" id="PS50075">
    <property type="entry name" value="CARRIER"/>
    <property type="match status" value="1"/>
</dbReference>
<dbReference type="STRING" id="1842532.A7E78_03245"/>
<dbReference type="InterPro" id="IPR009081">
    <property type="entry name" value="PP-bd_ACP"/>
</dbReference>
<dbReference type="Pfam" id="PF00550">
    <property type="entry name" value="PP-binding"/>
    <property type="match status" value="1"/>
</dbReference>
<name>A0A1L3GM17_9BACT</name>
<dbReference type="AlphaFoldDB" id="A0A1L3GM17"/>
<protein>
    <recommendedName>
        <fullName evidence="1">Carrier domain-containing protein</fullName>
    </recommendedName>
</protein>
<dbReference type="KEGG" id="pef:A7E78_03245"/>